<dbReference type="EMBL" id="CAJOBR010008381">
    <property type="protein sequence ID" value="CAF4878479.1"/>
    <property type="molecule type" value="Genomic_DNA"/>
</dbReference>
<dbReference type="AlphaFoldDB" id="A0A821TRA2"/>
<accession>A0A821TRA2</accession>
<name>A0A821TRA2_9BILA</name>
<proteinExistence type="predicted"/>
<evidence type="ECO:0000313" key="1">
    <source>
        <dbReference type="EMBL" id="CAF4878479.1"/>
    </source>
</evidence>
<comment type="caution">
    <text evidence="1">The sequence shown here is derived from an EMBL/GenBank/DDBJ whole genome shotgun (WGS) entry which is preliminary data.</text>
</comment>
<gene>
    <name evidence="1" type="ORF">QYT958_LOCUS29177</name>
</gene>
<evidence type="ECO:0000313" key="2">
    <source>
        <dbReference type="Proteomes" id="UP000663848"/>
    </source>
</evidence>
<organism evidence="1 2">
    <name type="scientific">Rotaria socialis</name>
    <dbReference type="NCBI Taxonomy" id="392032"/>
    <lineage>
        <taxon>Eukaryota</taxon>
        <taxon>Metazoa</taxon>
        <taxon>Spiralia</taxon>
        <taxon>Gnathifera</taxon>
        <taxon>Rotifera</taxon>
        <taxon>Eurotatoria</taxon>
        <taxon>Bdelloidea</taxon>
        <taxon>Philodinida</taxon>
        <taxon>Philodinidae</taxon>
        <taxon>Rotaria</taxon>
    </lineage>
</organism>
<dbReference type="SUPFAM" id="SSF53098">
    <property type="entry name" value="Ribonuclease H-like"/>
    <property type="match status" value="1"/>
</dbReference>
<sequence length="338" mass="38215">MVFDTRTAITTATPIQSTECFSLITPNDIINPIWNTKAGGNSFPASPGYGIGQYPPHEGPQNAFDLSVDTKYLSFGNDVEGDSTGEEGLHTGFYVTPNRDLSCAQGFYFTTADDFPERDPMMITIEGSYESNLTLGSSWNLIYNGPSGLEIDPGRKSTGMDKYILDEQWFASYRVLVTAIRDQGNATQYSQFHLVGNDGIEDNFQVGLKTTENDSEETTSATVEKKIKYVLRKCRRLVSTIKYSNVFQLFLRDLIQEYNNANGIKIKRSLQLDVRTLWNSTHYMLEAFIIFRPIIDNLFKNIRKMNLSKKQANNLTKLEMSSTCWDIVELLLKVLTPF</sequence>
<dbReference type="InterPro" id="IPR012337">
    <property type="entry name" value="RNaseH-like_sf"/>
</dbReference>
<protein>
    <submittedName>
        <fullName evidence="1">Uncharacterized protein</fullName>
    </submittedName>
</protein>
<reference evidence="1" key="1">
    <citation type="submission" date="2021-02" db="EMBL/GenBank/DDBJ databases">
        <authorList>
            <person name="Nowell W R."/>
        </authorList>
    </citation>
    <scope>NUCLEOTIDE SEQUENCE</scope>
</reference>
<dbReference type="Proteomes" id="UP000663848">
    <property type="component" value="Unassembled WGS sequence"/>
</dbReference>